<evidence type="ECO:0000256" key="1">
    <source>
        <dbReference type="ARBA" id="ARBA00022499"/>
    </source>
</evidence>
<evidence type="ECO:0000256" key="4">
    <source>
        <dbReference type="SAM" id="MobiDB-lite"/>
    </source>
</evidence>
<evidence type="ECO:0000313" key="6">
    <source>
        <dbReference type="EnsemblMetazoa" id="CLYHEMP016522.1"/>
    </source>
</evidence>
<evidence type="ECO:0000313" key="7">
    <source>
        <dbReference type="Proteomes" id="UP000594262"/>
    </source>
</evidence>
<dbReference type="PANTHER" id="PTHR21446:SF12">
    <property type="entry name" value="POTASSIUM CHANNEL TETRAMERIZATION DOMAIN CONTAINING 1"/>
    <property type="match status" value="1"/>
</dbReference>
<evidence type="ECO:0000256" key="2">
    <source>
        <dbReference type="ARBA" id="ARBA00022553"/>
    </source>
</evidence>
<dbReference type="GeneID" id="136815030"/>
<protein>
    <recommendedName>
        <fullName evidence="5">ZMYM2-like/QRICH1 C-terminal domain-containing protein</fullName>
    </recommendedName>
</protein>
<reference evidence="6" key="1">
    <citation type="submission" date="2021-01" db="UniProtKB">
        <authorList>
            <consortium name="EnsemblMetazoa"/>
        </authorList>
    </citation>
    <scope>IDENTIFICATION</scope>
</reference>
<feature type="region of interest" description="Disordered" evidence="4">
    <location>
        <begin position="493"/>
        <end position="522"/>
    </location>
</feature>
<dbReference type="InterPro" id="IPR052787">
    <property type="entry name" value="MAVS"/>
</dbReference>
<dbReference type="EnsemblMetazoa" id="CLYHEMT016522.1">
    <property type="protein sequence ID" value="CLYHEMP016522.1"/>
    <property type="gene ID" value="CLYHEMG016522"/>
</dbReference>
<dbReference type="PANTHER" id="PTHR21446">
    <property type="entry name" value="DUF3504 DOMAIN-CONTAINING PROTEIN"/>
    <property type="match status" value="1"/>
</dbReference>
<dbReference type="InterPro" id="IPR021893">
    <property type="entry name" value="ZMYM2-like_C"/>
</dbReference>
<proteinExistence type="predicted"/>
<evidence type="ECO:0000256" key="3">
    <source>
        <dbReference type="ARBA" id="ARBA00022843"/>
    </source>
</evidence>
<dbReference type="RefSeq" id="XP_066927564.1">
    <property type="nucleotide sequence ID" value="XM_067071463.1"/>
</dbReference>
<evidence type="ECO:0000259" key="5">
    <source>
        <dbReference type="Pfam" id="PF12012"/>
    </source>
</evidence>
<feature type="domain" description="ZMYM2-like/QRICH1 C-terminal" evidence="5">
    <location>
        <begin position="428"/>
        <end position="577"/>
    </location>
</feature>
<accession>A0A7M5X206</accession>
<organism evidence="6 7">
    <name type="scientific">Clytia hemisphaerica</name>
    <dbReference type="NCBI Taxonomy" id="252671"/>
    <lineage>
        <taxon>Eukaryota</taxon>
        <taxon>Metazoa</taxon>
        <taxon>Cnidaria</taxon>
        <taxon>Hydrozoa</taxon>
        <taxon>Hydroidolina</taxon>
        <taxon>Leptothecata</taxon>
        <taxon>Obeliida</taxon>
        <taxon>Clytiidae</taxon>
        <taxon>Clytia</taxon>
    </lineage>
</organism>
<dbReference type="Pfam" id="PF12012">
    <property type="entry name" value="DUF3504"/>
    <property type="match status" value="1"/>
</dbReference>
<dbReference type="Proteomes" id="UP000594262">
    <property type="component" value="Unplaced"/>
</dbReference>
<keyword evidence="3" id="KW-0832">Ubl conjugation</keyword>
<keyword evidence="2" id="KW-0597">Phosphoprotein</keyword>
<name>A0A7M5X206_9CNID</name>
<dbReference type="AlphaFoldDB" id="A0A7M5X206"/>
<keyword evidence="7" id="KW-1185">Reference proteome</keyword>
<keyword evidence="1" id="KW-1017">Isopeptide bond</keyword>
<dbReference type="OrthoDB" id="6020106at2759"/>
<sequence>MRKEEDKMAAYIHTRSSFGSSFDFHAGLNFDMPHRKHSATTLEEYNYNNNYHMFNDESNLSNKHSGNVDVLRSISQNYQQQTSPNGPANNFTFNHNVTHVNLINNRFQIDIPAAHQYNNNTSTHDFPMSDSTTAMGMNISPVSHHTTNNQFSRSSPNNAVVSRLNSASSYTASNHGESYSPPQQMMNNQSPNDQFMSMYHSSQGYNHSTMKSSPTEYNIPSLTKFPSPDHPLPITSPIKSNEEYQNSLYHGYNEQTNLMNNVNGSISNSMPNNLSRVPPIFTQPSENKHRDTDVEQVNDAQKCKNTIEGTKTSVRRFKRWYKERYNKEIDMNSVNSYNAPELLKDFFLDIRDTRPGRVGNEYEPVTLTTYRNGLRRYFLYRKCPPAPDNFDLTDKTFDIVNRHLVTKRDDLKRKGKGNHPNAIESITAEQLEKMWASGAIGTHAPRPLLRLQWWYNTVYHGVRGRMAHHDLTTEDFAISRAMDGKILMEYTKNGQNDPASISPKLEPPKKKKFKGVVKETDGGERDPIRAFEIYKAHRPEGISSFYLTPKHKPKGNVWFNKVPMGKNSIGRIMREIKAIAGI</sequence>